<keyword evidence="2" id="KW-1185">Reference proteome</keyword>
<accession>A0A0D3HNV6</accession>
<dbReference type="EnsemblPlants" id="OBART11G19450.1">
    <property type="protein sequence ID" value="OBART11G19450.1"/>
    <property type="gene ID" value="OBART11G19450"/>
</dbReference>
<protein>
    <submittedName>
        <fullName evidence="1">Uncharacterized protein</fullName>
    </submittedName>
</protein>
<name>A0A0D3HNV6_9ORYZ</name>
<dbReference type="Proteomes" id="UP000026960">
    <property type="component" value="Chromosome 11"/>
</dbReference>
<proteinExistence type="predicted"/>
<dbReference type="Gramene" id="OBART11G19450.1">
    <property type="protein sequence ID" value="OBART11G19450.1"/>
    <property type="gene ID" value="OBART11G19450"/>
</dbReference>
<organism evidence="1">
    <name type="scientific">Oryza barthii</name>
    <dbReference type="NCBI Taxonomy" id="65489"/>
    <lineage>
        <taxon>Eukaryota</taxon>
        <taxon>Viridiplantae</taxon>
        <taxon>Streptophyta</taxon>
        <taxon>Embryophyta</taxon>
        <taxon>Tracheophyta</taxon>
        <taxon>Spermatophyta</taxon>
        <taxon>Magnoliopsida</taxon>
        <taxon>Liliopsida</taxon>
        <taxon>Poales</taxon>
        <taxon>Poaceae</taxon>
        <taxon>BOP clade</taxon>
        <taxon>Oryzoideae</taxon>
        <taxon>Oryzeae</taxon>
        <taxon>Oryzinae</taxon>
        <taxon>Oryza</taxon>
    </lineage>
</organism>
<evidence type="ECO:0000313" key="1">
    <source>
        <dbReference type="EnsemblPlants" id="OBART11G19450.1"/>
    </source>
</evidence>
<reference evidence="1" key="2">
    <citation type="submission" date="2015-03" db="UniProtKB">
        <authorList>
            <consortium name="EnsemblPlants"/>
        </authorList>
    </citation>
    <scope>IDENTIFICATION</scope>
</reference>
<sequence>MKPCVEYLWSTRARGAKVCEDTLETKTVTQSRQSLRKMMPKSYRTLKDETSRQVSQTLGQLGTNARAGVANTARVR</sequence>
<evidence type="ECO:0000313" key="2">
    <source>
        <dbReference type="Proteomes" id="UP000026960"/>
    </source>
</evidence>
<dbReference type="PaxDb" id="65489-OBART11G19450.1"/>
<dbReference type="AlphaFoldDB" id="A0A0D3HNV6"/>
<reference evidence="1" key="1">
    <citation type="journal article" date="2009" name="Rice">
        <title>De Novo Next Generation Sequencing of Plant Genomes.</title>
        <authorList>
            <person name="Rounsley S."/>
            <person name="Marri P.R."/>
            <person name="Yu Y."/>
            <person name="He R."/>
            <person name="Sisneros N."/>
            <person name="Goicoechea J.L."/>
            <person name="Lee S.J."/>
            <person name="Angelova A."/>
            <person name="Kudrna D."/>
            <person name="Luo M."/>
            <person name="Affourtit J."/>
            <person name="Desany B."/>
            <person name="Knight J."/>
            <person name="Niazi F."/>
            <person name="Egholm M."/>
            <person name="Wing R.A."/>
        </authorList>
    </citation>
    <scope>NUCLEOTIDE SEQUENCE [LARGE SCALE GENOMIC DNA]</scope>
    <source>
        <strain evidence="1">cv. IRGC 105608</strain>
    </source>
</reference>
<dbReference type="HOGENOM" id="CLU_172818_1_0_1"/>